<gene>
    <name evidence="2" type="ORF">BGZ99_009387</name>
</gene>
<feature type="non-terminal residue" evidence="2">
    <location>
        <position position="1"/>
    </location>
</feature>
<keyword evidence="3" id="KW-1185">Reference proteome</keyword>
<evidence type="ECO:0000313" key="3">
    <source>
        <dbReference type="Proteomes" id="UP000738325"/>
    </source>
</evidence>
<proteinExistence type="predicted"/>
<comment type="caution">
    <text evidence="2">The sequence shown here is derived from an EMBL/GenBank/DDBJ whole genome shotgun (WGS) entry which is preliminary data.</text>
</comment>
<feature type="region of interest" description="Disordered" evidence="1">
    <location>
        <begin position="1"/>
        <end position="53"/>
    </location>
</feature>
<feature type="compositionally biased region" description="Basic and acidic residues" evidence="1">
    <location>
        <begin position="1"/>
        <end position="15"/>
    </location>
</feature>
<sequence length="53" mass="5728">SFKEFGEDRSKRCEADTDDDLVDAASLEEDPIATSLEEDPTIASLEENPAAAL</sequence>
<organism evidence="2 3">
    <name type="scientific">Dissophora globulifera</name>
    <dbReference type="NCBI Taxonomy" id="979702"/>
    <lineage>
        <taxon>Eukaryota</taxon>
        <taxon>Fungi</taxon>
        <taxon>Fungi incertae sedis</taxon>
        <taxon>Mucoromycota</taxon>
        <taxon>Mortierellomycotina</taxon>
        <taxon>Mortierellomycetes</taxon>
        <taxon>Mortierellales</taxon>
        <taxon>Mortierellaceae</taxon>
        <taxon>Dissophora</taxon>
    </lineage>
</organism>
<dbReference type="AlphaFoldDB" id="A0A9P6R5W5"/>
<feature type="compositionally biased region" description="Acidic residues" evidence="1">
    <location>
        <begin position="16"/>
        <end position="40"/>
    </location>
</feature>
<accession>A0A9P6R5W5</accession>
<protein>
    <submittedName>
        <fullName evidence="2">Uncharacterized protein</fullName>
    </submittedName>
</protein>
<evidence type="ECO:0000313" key="2">
    <source>
        <dbReference type="EMBL" id="KAG0312571.1"/>
    </source>
</evidence>
<reference evidence="2" key="1">
    <citation type="journal article" date="2020" name="Fungal Divers.">
        <title>Resolving the Mortierellaceae phylogeny through synthesis of multi-gene phylogenetics and phylogenomics.</title>
        <authorList>
            <person name="Vandepol N."/>
            <person name="Liber J."/>
            <person name="Desiro A."/>
            <person name="Na H."/>
            <person name="Kennedy M."/>
            <person name="Barry K."/>
            <person name="Grigoriev I.V."/>
            <person name="Miller A.N."/>
            <person name="O'Donnell K."/>
            <person name="Stajich J.E."/>
            <person name="Bonito G."/>
        </authorList>
    </citation>
    <scope>NUCLEOTIDE SEQUENCE</scope>
    <source>
        <strain evidence="2">REB-010B</strain>
    </source>
</reference>
<dbReference type="EMBL" id="JAAAIP010000798">
    <property type="protein sequence ID" value="KAG0312571.1"/>
    <property type="molecule type" value="Genomic_DNA"/>
</dbReference>
<name>A0A9P6R5W5_9FUNG</name>
<evidence type="ECO:0000256" key="1">
    <source>
        <dbReference type="SAM" id="MobiDB-lite"/>
    </source>
</evidence>
<dbReference type="Proteomes" id="UP000738325">
    <property type="component" value="Unassembled WGS sequence"/>
</dbReference>